<organism evidence="4 5">
    <name type="scientific">Actinomyces johnsonii F0542</name>
    <dbReference type="NCBI Taxonomy" id="1321818"/>
    <lineage>
        <taxon>Bacteria</taxon>
        <taxon>Bacillati</taxon>
        <taxon>Actinomycetota</taxon>
        <taxon>Actinomycetes</taxon>
        <taxon>Actinomycetales</taxon>
        <taxon>Actinomycetaceae</taxon>
        <taxon>Actinomyces</taxon>
    </lineage>
</organism>
<dbReference type="GO" id="GO:0005737">
    <property type="term" value="C:cytoplasm"/>
    <property type="evidence" value="ECO:0007669"/>
    <property type="project" value="TreeGrafter"/>
</dbReference>
<keyword evidence="5" id="KW-1185">Reference proteome</keyword>
<dbReference type="PROSITE" id="PS00910">
    <property type="entry name" value="UPF0029"/>
    <property type="match status" value="1"/>
</dbReference>
<gene>
    <name evidence="4" type="ORF">HMPREF1979_01087</name>
</gene>
<name>U1S267_9ACTO</name>
<dbReference type="Pfam" id="PF01205">
    <property type="entry name" value="Impact_N"/>
    <property type="match status" value="1"/>
</dbReference>
<dbReference type="PATRIC" id="fig|1321818.3.peg.920"/>
<feature type="region of interest" description="Disordered" evidence="2">
    <location>
        <begin position="82"/>
        <end position="111"/>
    </location>
</feature>
<reference evidence="4 5" key="1">
    <citation type="submission" date="2013-08" db="EMBL/GenBank/DDBJ databases">
        <authorList>
            <person name="Weinstock G."/>
            <person name="Sodergren E."/>
            <person name="Wylie T."/>
            <person name="Fulton L."/>
            <person name="Fulton R."/>
            <person name="Fronick C."/>
            <person name="O'Laughlin M."/>
            <person name="Godfrey J."/>
            <person name="Miner T."/>
            <person name="Herter B."/>
            <person name="Appelbaum E."/>
            <person name="Cordes M."/>
            <person name="Lek S."/>
            <person name="Wollam A."/>
            <person name="Pepin K.H."/>
            <person name="Palsikar V.B."/>
            <person name="Mitreva M."/>
            <person name="Wilson R.K."/>
        </authorList>
    </citation>
    <scope>NUCLEOTIDE SEQUENCE [LARGE SCALE GENOMIC DNA]</scope>
    <source>
        <strain evidence="4 5">F0542</strain>
    </source>
</reference>
<dbReference type="RefSeq" id="WP_021610445.1">
    <property type="nucleotide sequence ID" value="NZ_KE952095.1"/>
</dbReference>
<evidence type="ECO:0000256" key="2">
    <source>
        <dbReference type="SAM" id="MobiDB-lite"/>
    </source>
</evidence>
<dbReference type="AlphaFoldDB" id="U1S267"/>
<comment type="similarity">
    <text evidence="1">Belongs to the IMPACT family.</text>
</comment>
<dbReference type="InterPro" id="IPR020569">
    <property type="entry name" value="UPF0029_Impact_CS"/>
</dbReference>
<dbReference type="PANTHER" id="PTHR16301:SF20">
    <property type="entry name" value="IMPACT FAMILY MEMBER YIGZ"/>
    <property type="match status" value="1"/>
</dbReference>
<protein>
    <submittedName>
        <fullName evidence="4">YigZ family protein</fullName>
    </submittedName>
</protein>
<evidence type="ECO:0000313" key="4">
    <source>
        <dbReference type="EMBL" id="ERH24752.1"/>
    </source>
</evidence>
<feature type="domain" description="Impact N-terminal" evidence="3">
    <location>
        <begin position="38"/>
        <end position="152"/>
    </location>
</feature>
<dbReference type="GO" id="GO:0006446">
    <property type="term" value="P:regulation of translational initiation"/>
    <property type="evidence" value="ECO:0007669"/>
    <property type="project" value="TreeGrafter"/>
</dbReference>
<dbReference type="InterPro" id="IPR001498">
    <property type="entry name" value="Impact_N"/>
</dbReference>
<evidence type="ECO:0000313" key="5">
    <source>
        <dbReference type="Proteomes" id="UP000016536"/>
    </source>
</evidence>
<dbReference type="Gene3D" id="3.30.230.30">
    <property type="entry name" value="Impact, N-terminal domain"/>
    <property type="match status" value="1"/>
</dbReference>
<dbReference type="PANTHER" id="PTHR16301">
    <property type="entry name" value="IMPACT-RELATED"/>
    <property type="match status" value="1"/>
</dbReference>
<proteinExistence type="inferred from homology"/>
<evidence type="ECO:0000259" key="3">
    <source>
        <dbReference type="Pfam" id="PF01205"/>
    </source>
</evidence>
<feature type="compositionally biased region" description="Polar residues" evidence="2">
    <location>
        <begin position="1"/>
        <end position="11"/>
    </location>
</feature>
<dbReference type="EMBL" id="AWSE01000051">
    <property type="protein sequence ID" value="ERH24752.1"/>
    <property type="molecule type" value="Genomic_DNA"/>
</dbReference>
<comment type="caution">
    <text evidence="4">The sequence shown here is derived from an EMBL/GenBank/DDBJ whole genome shotgun (WGS) entry which is preliminary data.</text>
</comment>
<accession>U1S267</accession>
<dbReference type="SUPFAM" id="SSF54211">
    <property type="entry name" value="Ribosomal protein S5 domain 2-like"/>
    <property type="match status" value="1"/>
</dbReference>
<evidence type="ECO:0000256" key="1">
    <source>
        <dbReference type="ARBA" id="ARBA00007665"/>
    </source>
</evidence>
<dbReference type="InterPro" id="IPR036956">
    <property type="entry name" value="Impact_N_sf"/>
</dbReference>
<dbReference type="Proteomes" id="UP000016536">
    <property type="component" value="Unassembled WGS sequence"/>
</dbReference>
<dbReference type="InterPro" id="IPR020568">
    <property type="entry name" value="Ribosomal_Su5_D2-typ_SF"/>
</dbReference>
<sequence length="255" mass="27350">MASHAPGTSSRRPARNDGPRGLVTLAHGEQPEIDLEIKRSHFLARAHRTDTMDEAREFIARVRSAYPDARHHCSAMTVTVLSESGAPTASHHPTERSNDDGEPSGTAGQPMLETLRGTGLANTTVVVARYFGGTLLGTGGLVRAYSEATARTLARASRVELIRRHLWDLRVPVAQAGRIEAELRSRDVAGGDHDGHRLIQVEETIWGPTHAVLILATPFADPALLREPLAALTRGEGIAEPAGSRLVEVPLPSSA</sequence>
<dbReference type="InterPro" id="IPR023582">
    <property type="entry name" value="Impact"/>
</dbReference>
<feature type="region of interest" description="Disordered" evidence="2">
    <location>
        <begin position="1"/>
        <end position="29"/>
    </location>
</feature>
<dbReference type="HOGENOM" id="CLU_083552_2_0_11"/>